<evidence type="ECO:0000313" key="2">
    <source>
        <dbReference type="Proteomes" id="UP001064048"/>
    </source>
</evidence>
<reference evidence="1 2" key="1">
    <citation type="journal article" date="2022" name="Genome Biol. Evol.">
        <title>The Spruce Budworm Genome: Reconstructing the Evolutionary History of Antifreeze Proteins.</title>
        <authorList>
            <person name="Beliveau C."/>
            <person name="Gagne P."/>
            <person name="Picq S."/>
            <person name="Vernygora O."/>
            <person name="Keeling C.I."/>
            <person name="Pinkney K."/>
            <person name="Doucet D."/>
            <person name="Wen F."/>
            <person name="Johnston J.S."/>
            <person name="Maaroufi H."/>
            <person name="Boyle B."/>
            <person name="Laroche J."/>
            <person name="Dewar K."/>
            <person name="Juretic N."/>
            <person name="Blackburn G."/>
            <person name="Nisole A."/>
            <person name="Brunet B."/>
            <person name="Brandao M."/>
            <person name="Lumley L."/>
            <person name="Duan J."/>
            <person name="Quan G."/>
            <person name="Lucarotti C.J."/>
            <person name="Roe A.D."/>
            <person name="Sperling F.A.H."/>
            <person name="Levesque R.C."/>
            <person name="Cusson M."/>
        </authorList>
    </citation>
    <scope>NUCLEOTIDE SEQUENCE [LARGE SCALE GENOMIC DNA]</scope>
    <source>
        <strain evidence="1">Glfc:IPQL:Cfum</strain>
    </source>
</reference>
<dbReference type="EMBL" id="CM046109">
    <property type="protein sequence ID" value="KAI8441927.1"/>
    <property type="molecule type" value="Genomic_DNA"/>
</dbReference>
<dbReference type="Proteomes" id="UP001064048">
    <property type="component" value="Chromosome 9"/>
</dbReference>
<name>A0ACC0L054_CHOFU</name>
<accession>A0ACC0L054</accession>
<keyword evidence="2" id="KW-1185">Reference proteome</keyword>
<organism evidence="1 2">
    <name type="scientific">Choristoneura fumiferana</name>
    <name type="common">Spruce budworm moth</name>
    <name type="synonym">Archips fumiferana</name>
    <dbReference type="NCBI Taxonomy" id="7141"/>
    <lineage>
        <taxon>Eukaryota</taxon>
        <taxon>Metazoa</taxon>
        <taxon>Ecdysozoa</taxon>
        <taxon>Arthropoda</taxon>
        <taxon>Hexapoda</taxon>
        <taxon>Insecta</taxon>
        <taxon>Pterygota</taxon>
        <taxon>Neoptera</taxon>
        <taxon>Endopterygota</taxon>
        <taxon>Lepidoptera</taxon>
        <taxon>Glossata</taxon>
        <taxon>Ditrysia</taxon>
        <taxon>Tortricoidea</taxon>
        <taxon>Tortricidae</taxon>
        <taxon>Tortricinae</taxon>
        <taxon>Choristoneura</taxon>
    </lineage>
</organism>
<proteinExistence type="predicted"/>
<evidence type="ECO:0000313" key="1">
    <source>
        <dbReference type="EMBL" id="KAI8441927.1"/>
    </source>
</evidence>
<comment type="caution">
    <text evidence="1">The sequence shown here is derived from an EMBL/GenBank/DDBJ whole genome shotgun (WGS) entry which is preliminary data.</text>
</comment>
<protein>
    <submittedName>
        <fullName evidence="1">Uncharacterized protein</fullName>
    </submittedName>
</protein>
<gene>
    <name evidence="1" type="ORF">MSG28_005599</name>
</gene>
<sequence length="179" mass="19948">MFVAEQQGEMGHGPQLQIRLLVLATLLALSLQQQAPLSPCPNVFSYEKPGSEPGRWYGEVNLSTDSILHSVWININTKMKIHPGPATAVRFFVQYNPLNKAPKLQAIRLNGREICNANNPLPAVERPDDDRRTTSRPRPDLRPEDVPVSRPVQGQPAGIGPVYSSTERPIQHYPVNLNM</sequence>